<comment type="similarity">
    <text evidence="1">Belongs to the TRAFAC class TrmE-Era-EngA-EngB-Septin-like GTPase superfamily. Septin GTPase family.</text>
</comment>
<dbReference type="InterPro" id="IPR027417">
    <property type="entry name" value="P-loop_NTPase"/>
</dbReference>
<dbReference type="EMBL" id="JAKJXP020000075">
    <property type="protein sequence ID" value="KAK7749259.1"/>
    <property type="molecule type" value="Genomic_DNA"/>
</dbReference>
<keyword evidence="5" id="KW-1185">Reference proteome</keyword>
<name>A0AAN9UJ88_9PEZI</name>
<evidence type="ECO:0000256" key="1">
    <source>
        <dbReference type="RuleBase" id="RU004560"/>
    </source>
</evidence>
<feature type="domain" description="Septin-type G" evidence="3">
    <location>
        <begin position="81"/>
        <end position="347"/>
    </location>
</feature>
<dbReference type="AlphaFoldDB" id="A0AAN9UJ88"/>
<feature type="region of interest" description="Disordered" evidence="2">
    <location>
        <begin position="1"/>
        <end position="57"/>
    </location>
</feature>
<comment type="caution">
    <text evidence="4">The sequence shown here is derived from an EMBL/GenBank/DDBJ whole genome shotgun (WGS) entry which is preliminary data.</text>
</comment>
<dbReference type="InterPro" id="IPR030379">
    <property type="entry name" value="G_SEPTIN_dom"/>
</dbReference>
<evidence type="ECO:0000313" key="5">
    <source>
        <dbReference type="Proteomes" id="UP001320420"/>
    </source>
</evidence>
<proteinExistence type="inferred from homology"/>
<keyword evidence="1" id="KW-0342">GTP-binding</keyword>
<organism evidence="4 5">
    <name type="scientific">Diatrype stigma</name>
    <dbReference type="NCBI Taxonomy" id="117547"/>
    <lineage>
        <taxon>Eukaryota</taxon>
        <taxon>Fungi</taxon>
        <taxon>Dikarya</taxon>
        <taxon>Ascomycota</taxon>
        <taxon>Pezizomycotina</taxon>
        <taxon>Sordariomycetes</taxon>
        <taxon>Xylariomycetidae</taxon>
        <taxon>Xylariales</taxon>
        <taxon>Diatrypaceae</taxon>
        <taxon>Diatrype</taxon>
    </lineage>
</organism>
<dbReference type="Proteomes" id="UP001320420">
    <property type="component" value="Unassembled WGS sequence"/>
</dbReference>
<protein>
    <recommendedName>
        <fullName evidence="3">Septin-type G domain-containing protein</fullName>
    </recommendedName>
</protein>
<dbReference type="PROSITE" id="PS51719">
    <property type="entry name" value="G_SEPTIN"/>
    <property type="match status" value="1"/>
</dbReference>
<accession>A0AAN9UJ88</accession>
<dbReference type="SUPFAM" id="SSF52540">
    <property type="entry name" value="P-loop containing nucleoside triphosphate hydrolases"/>
    <property type="match status" value="1"/>
</dbReference>
<keyword evidence="1" id="KW-0547">Nucleotide-binding</keyword>
<reference evidence="4 5" key="1">
    <citation type="submission" date="2024-02" db="EMBL/GenBank/DDBJ databases">
        <title>De novo assembly and annotation of 12 fungi associated with fruit tree decline syndrome in Ontario, Canada.</title>
        <authorList>
            <person name="Sulman M."/>
            <person name="Ellouze W."/>
            <person name="Ilyukhin E."/>
        </authorList>
    </citation>
    <scope>NUCLEOTIDE SEQUENCE [LARGE SCALE GENOMIC DNA]</scope>
    <source>
        <strain evidence="4 5">M11/M66-122</strain>
    </source>
</reference>
<dbReference type="Gene3D" id="3.40.50.300">
    <property type="entry name" value="P-loop containing nucleotide triphosphate hydrolases"/>
    <property type="match status" value="1"/>
</dbReference>
<evidence type="ECO:0000313" key="4">
    <source>
        <dbReference type="EMBL" id="KAK7749259.1"/>
    </source>
</evidence>
<dbReference type="GO" id="GO:0005525">
    <property type="term" value="F:GTP binding"/>
    <property type="evidence" value="ECO:0007669"/>
    <property type="project" value="UniProtKB-KW"/>
</dbReference>
<dbReference type="Pfam" id="PF00735">
    <property type="entry name" value="Septin"/>
    <property type="match status" value="1"/>
</dbReference>
<evidence type="ECO:0000256" key="2">
    <source>
        <dbReference type="SAM" id="MobiDB-lite"/>
    </source>
</evidence>
<gene>
    <name evidence="4" type="ORF">SLS62_008228</name>
</gene>
<evidence type="ECO:0000259" key="3">
    <source>
        <dbReference type="PROSITE" id="PS51719"/>
    </source>
</evidence>
<dbReference type="PANTHER" id="PTHR18884">
    <property type="entry name" value="SEPTIN"/>
    <property type="match status" value="1"/>
</dbReference>
<feature type="compositionally biased region" description="Low complexity" evidence="2">
    <location>
        <begin position="17"/>
        <end position="32"/>
    </location>
</feature>
<feature type="region of interest" description="Disordered" evidence="2">
    <location>
        <begin position="116"/>
        <end position="138"/>
    </location>
</feature>
<sequence>MSRPMTPMMLGTSVTGSAMSSHSSRRNSLACSISEHAMSSDEEEHAERSAEAVAEGSNAPQLIMPSIRMPSRRPFTTTGKNMGRLKVLVAGDAGVGKTSLIKSIVQICEHIVHVDPIGPVQPSTKSSKSKKSPSHLRTGYDSKAQISEIFASTKPYPDWWNDLDDLNSEKRRSLGDNVLERNICFVDTPGYGNASSKPKKAMEAIIPCVEYVESHFDRVISDTLSEPDMLNMLGGNGGFQVDAVLYLISSRLKPADLEYMRRLGRLTNVIPLLAQADKSSPEQMTICKERIAGQLRDANIPIFGFSPWSGQKANSQRYILVAARCSEEISPMAKCVTLKASSPLSTT</sequence>